<organism evidence="2 3">
    <name type="scientific">Rhynchophorus ferrugineus</name>
    <name type="common">Red palm weevil</name>
    <name type="synonym">Curculio ferrugineus</name>
    <dbReference type="NCBI Taxonomy" id="354439"/>
    <lineage>
        <taxon>Eukaryota</taxon>
        <taxon>Metazoa</taxon>
        <taxon>Ecdysozoa</taxon>
        <taxon>Arthropoda</taxon>
        <taxon>Hexapoda</taxon>
        <taxon>Insecta</taxon>
        <taxon>Pterygota</taxon>
        <taxon>Neoptera</taxon>
        <taxon>Endopterygota</taxon>
        <taxon>Coleoptera</taxon>
        <taxon>Polyphaga</taxon>
        <taxon>Cucujiformia</taxon>
        <taxon>Curculionidae</taxon>
        <taxon>Dryophthorinae</taxon>
        <taxon>Rhynchophorus</taxon>
    </lineage>
</organism>
<evidence type="ECO:0000313" key="2">
    <source>
        <dbReference type="EMBL" id="KAF7264429.1"/>
    </source>
</evidence>
<dbReference type="EMBL" id="JAACXV010017107">
    <property type="protein sequence ID" value="KAF7264429.1"/>
    <property type="molecule type" value="Genomic_DNA"/>
</dbReference>
<dbReference type="AlphaFoldDB" id="A0A834HMK7"/>
<name>A0A834HMK7_RHYFE</name>
<accession>A0A834HMK7</accession>
<evidence type="ECO:0000313" key="3">
    <source>
        <dbReference type="Proteomes" id="UP000625711"/>
    </source>
</evidence>
<sequence>MNPLQWPISDRPNDVVIYLTFDAYDRVQFLQKALNPGDLICPMSRTVNNANKMQIIRRIDNCDNKQLPSHNDNDDLTVAGGTACGRTVSGLFEVLSGPNQV</sequence>
<dbReference type="EMBL" id="JAACXV010017109">
    <property type="protein sequence ID" value="KAF7264427.1"/>
    <property type="molecule type" value="Genomic_DNA"/>
</dbReference>
<protein>
    <submittedName>
        <fullName evidence="2">Uncharacterized protein</fullName>
    </submittedName>
</protein>
<evidence type="ECO:0000313" key="1">
    <source>
        <dbReference type="EMBL" id="KAF7264427.1"/>
    </source>
</evidence>
<gene>
    <name evidence="2" type="ORF">GWI33_023225</name>
    <name evidence="1" type="ORF">GWI33_023227</name>
</gene>
<comment type="caution">
    <text evidence="2">The sequence shown here is derived from an EMBL/GenBank/DDBJ whole genome shotgun (WGS) entry which is preliminary data.</text>
</comment>
<proteinExistence type="predicted"/>
<keyword evidence="3" id="KW-1185">Reference proteome</keyword>
<dbReference type="Proteomes" id="UP000625711">
    <property type="component" value="Unassembled WGS sequence"/>
</dbReference>
<reference evidence="2" key="1">
    <citation type="submission" date="2020-08" db="EMBL/GenBank/DDBJ databases">
        <title>Genome sequencing and assembly of the red palm weevil Rhynchophorus ferrugineus.</title>
        <authorList>
            <person name="Dias G.B."/>
            <person name="Bergman C.M."/>
            <person name="Manee M."/>
        </authorList>
    </citation>
    <scope>NUCLEOTIDE SEQUENCE</scope>
    <source>
        <strain evidence="2">AA-2017</strain>
        <tissue evidence="2">Whole larva</tissue>
    </source>
</reference>